<reference evidence="2 3" key="1">
    <citation type="submission" date="2018-10" db="EMBL/GenBank/DDBJ databases">
        <authorList>
            <person name="Ekblom R."/>
            <person name="Jareborg N."/>
        </authorList>
    </citation>
    <scope>NUCLEOTIDE SEQUENCE [LARGE SCALE GENOMIC DNA]</scope>
    <source>
        <tissue evidence="2">Muscle</tissue>
    </source>
</reference>
<keyword evidence="3" id="KW-1185">Reference proteome</keyword>
<dbReference type="Proteomes" id="UP000269945">
    <property type="component" value="Unassembled WGS sequence"/>
</dbReference>
<feature type="region of interest" description="Disordered" evidence="1">
    <location>
        <begin position="1"/>
        <end position="69"/>
    </location>
</feature>
<name>A0A9X9LFC5_GULGU</name>
<feature type="non-terminal residue" evidence="2">
    <location>
        <position position="69"/>
    </location>
</feature>
<gene>
    <name evidence="2" type="ORF">BN2614_LOCUS1</name>
</gene>
<proteinExistence type="predicted"/>
<sequence length="69" mass="7674">MPDCCLRPTDPHFMQKCQPNPETKSSDPAPMQRREKRGTSETELKRLPPRASRAAEGVGLPPSRPLPPP</sequence>
<evidence type="ECO:0000256" key="1">
    <source>
        <dbReference type="SAM" id="MobiDB-lite"/>
    </source>
</evidence>
<organism evidence="2 3">
    <name type="scientific">Gulo gulo</name>
    <name type="common">Wolverine</name>
    <name type="synonym">Gluton</name>
    <dbReference type="NCBI Taxonomy" id="48420"/>
    <lineage>
        <taxon>Eukaryota</taxon>
        <taxon>Metazoa</taxon>
        <taxon>Chordata</taxon>
        <taxon>Craniata</taxon>
        <taxon>Vertebrata</taxon>
        <taxon>Euteleostomi</taxon>
        <taxon>Mammalia</taxon>
        <taxon>Eutheria</taxon>
        <taxon>Laurasiatheria</taxon>
        <taxon>Carnivora</taxon>
        <taxon>Caniformia</taxon>
        <taxon>Musteloidea</taxon>
        <taxon>Mustelidae</taxon>
        <taxon>Guloninae</taxon>
        <taxon>Gulo</taxon>
    </lineage>
</organism>
<accession>A0A9X9LFC5</accession>
<evidence type="ECO:0000313" key="2">
    <source>
        <dbReference type="EMBL" id="VCW66820.1"/>
    </source>
</evidence>
<evidence type="ECO:0000313" key="3">
    <source>
        <dbReference type="Proteomes" id="UP000269945"/>
    </source>
</evidence>
<feature type="compositionally biased region" description="Basic and acidic residues" evidence="1">
    <location>
        <begin position="37"/>
        <end position="46"/>
    </location>
</feature>
<dbReference type="AlphaFoldDB" id="A0A9X9LFC5"/>
<protein>
    <submittedName>
        <fullName evidence="2">Uncharacterized protein</fullName>
    </submittedName>
</protein>
<comment type="caution">
    <text evidence="2">The sequence shown here is derived from an EMBL/GenBank/DDBJ whole genome shotgun (WGS) entry which is preliminary data.</text>
</comment>
<dbReference type="EMBL" id="CYRY02002163">
    <property type="protein sequence ID" value="VCW66820.1"/>
    <property type="molecule type" value="Genomic_DNA"/>
</dbReference>